<sequence>MHGAIVSSFKRYLDSALGEDIWRHAIEEAGLKGKTYMPVSIYPDEEMEALLSAAERACGLRRDDLLGDFGEWVIAPLMHLYKAMIPQDCDATGFLLNLQQTHERVLKLKDPEARAPGITVKRCGGGLVEIRYASTRNMGAMIPGAVKGLARWFHEEVELLASEPGQGGEETYVFRLSSGELTSQQVG</sequence>
<dbReference type="EMBL" id="ARXV01000002">
    <property type="protein sequence ID" value="KGD66191.1"/>
    <property type="molecule type" value="Genomic_DNA"/>
</dbReference>
<name>A0A095SNF5_9GAMM</name>
<feature type="domain" description="Heme NO-binding" evidence="1">
    <location>
        <begin position="3"/>
        <end position="158"/>
    </location>
</feature>
<dbReference type="Gene3D" id="3.90.1520.10">
    <property type="entry name" value="H-NOX domain"/>
    <property type="match status" value="1"/>
</dbReference>
<reference evidence="2 3" key="1">
    <citation type="submission" date="2012-09" db="EMBL/GenBank/DDBJ databases">
        <title>Genome Sequence of alkane-degrading Bacterium Alcanivorax sp. 19-m-6.</title>
        <authorList>
            <person name="Lai Q."/>
            <person name="Shao Z."/>
        </authorList>
    </citation>
    <scope>NUCLEOTIDE SEQUENCE [LARGE SCALE GENOMIC DNA]</scope>
    <source>
        <strain evidence="2 3">19-m-6</strain>
    </source>
</reference>
<comment type="caution">
    <text evidence="2">The sequence shown here is derived from an EMBL/GenBank/DDBJ whole genome shotgun (WGS) entry which is preliminary data.</text>
</comment>
<dbReference type="Proteomes" id="UP000029444">
    <property type="component" value="Unassembled WGS sequence"/>
</dbReference>
<dbReference type="PANTHER" id="PTHR45655">
    <property type="entry name" value="GUANYLATE CYCLASE SOLUBLE SUBUNIT BETA-2"/>
    <property type="match status" value="1"/>
</dbReference>
<evidence type="ECO:0000259" key="1">
    <source>
        <dbReference type="Pfam" id="PF07700"/>
    </source>
</evidence>
<dbReference type="PATRIC" id="fig|1177154.3.peg.669"/>
<accession>A0A095SNF5</accession>
<dbReference type="InterPro" id="IPR024096">
    <property type="entry name" value="NO_sig/Golgi_transp_ligand-bd"/>
</dbReference>
<dbReference type="STRING" id="1177154.Y5S_00663"/>
<dbReference type="SUPFAM" id="SSF111126">
    <property type="entry name" value="Ligand-binding domain in the NO signalling and Golgi transport"/>
    <property type="match status" value="1"/>
</dbReference>
<evidence type="ECO:0000313" key="3">
    <source>
        <dbReference type="Proteomes" id="UP000029444"/>
    </source>
</evidence>
<dbReference type="InterPro" id="IPR038158">
    <property type="entry name" value="H-NOX_domain_sf"/>
</dbReference>
<dbReference type="Pfam" id="PF07700">
    <property type="entry name" value="HNOB"/>
    <property type="match status" value="1"/>
</dbReference>
<dbReference type="GO" id="GO:0020037">
    <property type="term" value="F:heme binding"/>
    <property type="evidence" value="ECO:0007669"/>
    <property type="project" value="InterPro"/>
</dbReference>
<dbReference type="eggNOG" id="COG1719">
    <property type="taxonomic scope" value="Bacteria"/>
</dbReference>
<keyword evidence="3" id="KW-1185">Reference proteome</keyword>
<proteinExistence type="predicted"/>
<dbReference type="RefSeq" id="WP_035230393.1">
    <property type="nucleotide sequence ID" value="NZ_ARXV01000002.1"/>
</dbReference>
<protein>
    <submittedName>
        <fullName evidence="2">Heme NO binding domain-containing protein</fullName>
    </submittedName>
</protein>
<dbReference type="AlphaFoldDB" id="A0A095SNF5"/>
<evidence type="ECO:0000313" key="2">
    <source>
        <dbReference type="EMBL" id="KGD66191.1"/>
    </source>
</evidence>
<dbReference type="OrthoDB" id="7266652at2"/>
<dbReference type="InterPro" id="IPR011644">
    <property type="entry name" value="Heme_NO-bd"/>
</dbReference>
<dbReference type="PANTHER" id="PTHR45655:SF13">
    <property type="entry name" value="SOLUBLE GUANYLATE CYCLASE GCY-32-RELATED"/>
    <property type="match status" value="1"/>
</dbReference>
<gene>
    <name evidence="2" type="ORF">Y5S_00663</name>
</gene>
<organism evidence="2 3">
    <name type="scientific">Alcanivorax nanhaiticus</name>
    <dbReference type="NCBI Taxonomy" id="1177154"/>
    <lineage>
        <taxon>Bacteria</taxon>
        <taxon>Pseudomonadati</taxon>
        <taxon>Pseudomonadota</taxon>
        <taxon>Gammaproteobacteria</taxon>
        <taxon>Oceanospirillales</taxon>
        <taxon>Alcanivoracaceae</taxon>
        <taxon>Alcanivorax</taxon>
    </lineage>
</organism>